<keyword evidence="3" id="KW-1185">Reference proteome</keyword>
<evidence type="ECO:0000313" key="2">
    <source>
        <dbReference type="EMBL" id="SDY46496.1"/>
    </source>
</evidence>
<dbReference type="InterPro" id="IPR009711">
    <property type="entry name" value="UPF0473"/>
</dbReference>
<dbReference type="RefSeq" id="WP_091725761.1">
    <property type="nucleotide sequence ID" value="NZ_FNQE01000001.1"/>
</dbReference>
<organism evidence="2 3">
    <name type="scientific">Proteiniborus ethanoligenes</name>
    <dbReference type="NCBI Taxonomy" id="415015"/>
    <lineage>
        <taxon>Bacteria</taxon>
        <taxon>Bacillati</taxon>
        <taxon>Bacillota</taxon>
        <taxon>Clostridia</taxon>
        <taxon>Eubacteriales</taxon>
        <taxon>Proteiniborus</taxon>
    </lineage>
</organism>
<gene>
    <name evidence="2" type="ORF">SAMN05660462_00114</name>
</gene>
<dbReference type="Proteomes" id="UP000198625">
    <property type="component" value="Unassembled WGS sequence"/>
</dbReference>
<dbReference type="STRING" id="415015.SAMN05660462_00114"/>
<evidence type="ECO:0000313" key="3">
    <source>
        <dbReference type="Proteomes" id="UP000198625"/>
    </source>
</evidence>
<sequence>MSKDDNIISLIDENGKEQDFELMATFEVEDFEYAVLFPLSEEDEEEGAYILRIEYEEDGQLVLINIEDEEEFENVVAAYEAIVDEIL</sequence>
<evidence type="ECO:0000256" key="1">
    <source>
        <dbReference type="HAMAP-Rule" id="MF_01448"/>
    </source>
</evidence>
<dbReference type="AlphaFoldDB" id="A0A1H3K2S8"/>
<reference evidence="3" key="1">
    <citation type="submission" date="2016-10" db="EMBL/GenBank/DDBJ databases">
        <authorList>
            <person name="Varghese N."/>
            <person name="Submissions S."/>
        </authorList>
    </citation>
    <scope>NUCLEOTIDE SEQUENCE [LARGE SCALE GENOMIC DNA]</scope>
    <source>
        <strain evidence="3">DSM 21650</strain>
    </source>
</reference>
<accession>A0A1H3K2S8</accession>
<protein>
    <recommendedName>
        <fullName evidence="1">UPF0473 protein SAMN05660462_00114</fullName>
    </recommendedName>
</protein>
<proteinExistence type="inferred from homology"/>
<dbReference type="OrthoDB" id="9811971at2"/>
<dbReference type="EMBL" id="FNQE01000001">
    <property type="protein sequence ID" value="SDY46496.1"/>
    <property type="molecule type" value="Genomic_DNA"/>
</dbReference>
<dbReference type="Pfam" id="PF06949">
    <property type="entry name" value="DUF1292"/>
    <property type="match status" value="1"/>
</dbReference>
<comment type="similarity">
    <text evidence="1">Belongs to the UPF0473 family.</text>
</comment>
<dbReference type="HAMAP" id="MF_01448">
    <property type="entry name" value="UPF0473"/>
    <property type="match status" value="1"/>
</dbReference>
<name>A0A1H3K2S8_9FIRM</name>